<feature type="compositionally biased region" description="Polar residues" evidence="1">
    <location>
        <begin position="57"/>
        <end position="68"/>
    </location>
</feature>
<protein>
    <recommendedName>
        <fullName evidence="5">Endolytic transglycosylase MltG</fullName>
    </recommendedName>
</protein>
<dbReference type="Gene3D" id="3.30.1490.480">
    <property type="entry name" value="Endolytic murein transglycosylase"/>
    <property type="match status" value="1"/>
</dbReference>
<evidence type="ECO:0000313" key="3">
    <source>
        <dbReference type="EMBL" id="RFU64289.1"/>
    </source>
</evidence>
<proteinExistence type="predicted"/>
<dbReference type="InterPro" id="IPR003770">
    <property type="entry name" value="MLTG-like"/>
</dbReference>
<dbReference type="PROSITE" id="PS51257">
    <property type="entry name" value="PROKAR_LIPOPROTEIN"/>
    <property type="match status" value="1"/>
</dbReference>
<evidence type="ECO:0000256" key="2">
    <source>
        <dbReference type="SAM" id="SignalP"/>
    </source>
</evidence>
<feature type="compositionally biased region" description="Basic and acidic residues" evidence="1">
    <location>
        <begin position="107"/>
        <end position="116"/>
    </location>
</feature>
<keyword evidence="2" id="KW-0732">Signal</keyword>
<evidence type="ECO:0000313" key="4">
    <source>
        <dbReference type="Proteomes" id="UP000264541"/>
    </source>
</evidence>
<dbReference type="EMBL" id="QVTE01000057">
    <property type="protein sequence ID" value="RFU64289.1"/>
    <property type="molecule type" value="Genomic_DNA"/>
</dbReference>
<dbReference type="Pfam" id="PF02618">
    <property type="entry name" value="YceG"/>
    <property type="match status" value="1"/>
</dbReference>
<feature type="compositionally biased region" description="Basic and acidic residues" evidence="1">
    <location>
        <begin position="70"/>
        <end position="81"/>
    </location>
</feature>
<feature type="compositionally biased region" description="Low complexity" evidence="1">
    <location>
        <begin position="95"/>
        <end position="106"/>
    </location>
</feature>
<sequence length="186" mass="20368">MNRSSLRAFSAGIILSVACLAGVSYFSPADTEPSVTEAKELLAEQGYTVSKKESQNDETVNTLDSSASIPKEKVTQEEKKKNAQAAQPDAKKSVNSTEDNTANTNTNDKDKPAAEKSAETYTLTIKSGMTSDKIADILVSREILENRKAFEKYMKDNNLQSKIQVGEFVVTSNMSVEQMVNTITRK</sequence>
<evidence type="ECO:0000256" key="1">
    <source>
        <dbReference type="SAM" id="MobiDB-lite"/>
    </source>
</evidence>
<keyword evidence="4" id="KW-1185">Reference proteome</keyword>
<dbReference type="Proteomes" id="UP000264541">
    <property type="component" value="Unassembled WGS sequence"/>
</dbReference>
<dbReference type="RefSeq" id="WP_117328306.1">
    <property type="nucleotide sequence ID" value="NZ_QVTE01000057.1"/>
</dbReference>
<reference evidence="3 4" key="1">
    <citation type="submission" date="2018-08" db="EMBL/GenBank/DDBJ databases">
        <title>Bacillus chawlae sp. nov., Bacillus glennii sp. nov., and Bacillus saganii sp. nov. Isolated from the Vehicle Assembly Building at Kennedy Space Center where the Viking Spacecraft were Assembled.</title>
        <authorList>
            <person name="Seuylemezian A."/>
            <person name="Vaishampayan P."/>
        </authorList>
    </citation>
    <scope>NUCLEOTIDE SEQUENCE [LARGE SCALE GENOMIC DNA]</scope>
    <source>
        <strain evidence="3 4">V47-23a</strain>
    </source>
</reference>
<organism evidence="3 4">
    <name type="scientific">Peribacillus saganii</name>
    <dbReference type="NCBI Taxonomy" id="2303992"/>
    <lineage>
        <taxon>Bacteria</taxon>
        <taxon>Bacillati</taxon>
        <taxon>Bacillota</taxon>
        <taxon>Bacilli</taxon>
        <taxon>Bacillales</taxon>
        <taxon>Bacillaceae</taxon>
        <taxon>Peribacillus</taxon>
    </lineage>
</organism>
<evidence type="ECO:0008006" key="5">
    <source>
        <dbReference type="Google" id="ProtNLM"/>
    </source>
</evidence>
<feature type="region of interest" description="Disordered" evidence="1">
    <location>
        <begin position="46"/>
        <end position="116"/>
    </location>
</feature>
<feature type="chain" id="PRO_5038925765" description="Endolytic transglycosylase MltG" evidence="2">
    <location>
        <begin position="22"/>
        <end position="186"/>
    </location>
</feature>
<dbReference type="AlphaFoldDB" id="A0A372LDM4"/>
<accession>A0A372LDM4</accession>
<comment type="caution">
    <text evidence="3">The sequence shown here is derived from an EMBL/GenBank/DDBJ whole genome shotgun (WGS) entry which is preliminary data.</text>
</comment>
<feature type="signal peptide" evidence="2">
    <location>
        <begin position="1"/>
        <end position="21"/>
    </location>
</feature>
<dbReference type="OrthoDB" id="2138957at2"/>
<gene>
    <name evidence="3" type="ORF">D0469_18985</name>
</gene>
<name>A0A372LDM4_9BACI</name>